<evidence type="ECO:0000313" key="3">
    <source>
        <dbReference type="Proteomes" id="UP000690515"/>
    </source>
</evidence>
<reference evidence="2 3" key="1">
    <citation type="submission" date="2021-04" db="EMBL/GenBank/DDBJ databases">
        <authorList>
            <person name="Pira H."/>
            <person name="Risdian C."/>
            <person name="Wink J."/>
        </authorList>
    </citation>
    <scope>NUCLEOTIDE SEQUENCE [LARGE SCALE GENOMIC DNA]</scope>
    <source>
        <strain evidence="2 3">WH53</strain>
    </source>
</reference>
<evidence type="ECO:0000256" key="1">
    <source>
        <dbReference type="SAM" id="Phobius"/>
    </source>
</evidence>
<protein>
    <submittedName>
        <fullName evidence="2">Uncharacterized protein</fullName>
    </submittedName>
</protein>
<feature type="transmembrane region" description="Helical" evidence="1">
    <location>
        <begin position="173"/>
        <end position="203"/>
    </location>
</feature>
<sequence>MQGLTGYTLDKAKNKDDKDNYSYSRPSIIHVKNAYFLEEKYLSLCMNIQMESNKPSKEYSYTIHFDELKKYVSKTVTSDIFALYEVDTLHFKEGCDNHNKLKSLPVEEIKPQQLKKFNKIVTDKKVYLVRKANSKQNYIVLTSNKDIIDSNKTVLLTFKQINKINGISIDTSFLWYGAIPFAVIGDAVIITGIGALSIFYIFASGCNASTDCRGGF</sequence>
<name>A0ABS5ZGS5_9GAMM</name>
<dbReference type="RefSeq" id="WP_215821556.1">
    <property type="nucleotide sequence ID" value="NZ_JAGSOY010000069.1"/>
</dbReference>
<organism evidence="2 3">
    <name type="scientific">Zooshikella harenae</name>
    <dbReference type="NCBI Taxonomy" id="2827238"/>
    <lineage>
        <taxon>Bacteria</taxon>
        <taxon>Pseudomonadati</taxon>
        <taxon>Pseudomonadota</taxon>
        <taxon>Gammaproteobacteria</taxon>
        <taxon>Oceanospirillales</taxon>
        <taxon>Zooshikellaceae</taxon>
        <taxon>Zooshikella</taxon>
    </lineage>
</organism>
<comment type="caution">
    <text evidence="2">The sequence shown here is derived from an EMBL/GenBank/DDBJ whole genome shotgun (WGS) entry which is preliminary data.</text>
</comment>
<dbReference type="EMBL" id="JAGSOY010000069">
    <property type="protein sequence ID" value="MBU2713269.1"/>
    <property type="molecule type" value="Genomic_DNA"/>
</dbReference>
<keyword evidence="1" id="KW-0472">Membrane</keyword>
<accession>A0ABS5ZGS5</accession>
<keyword evidence="1" id="KW-0812">Transmembrane</keyword>
<evidence type="ECO:0000313" key="2">
    <source>
        <dbReference type="EMBL" id="MBU2713269.1"/>
    </source>
</evidence>
<dbReference type="Proteomes" id="UP000690515">
    <property type="component" value="Unassembled WGS sequence"/>
</dbReference>
<keyword evidence="1" id="KW-1133">Transmembrane helix</keyword>
<proteinExistence type="predicted"/>
<gene>
    <name evidence="2" type="ORF">KCG35_19555</name>
</gene>
<keyword evidence="3" id="KW-1185">Reference proteome</keyword>